<evidence type="ECO:0000313" key="1">
    <source>
        <dbReference type="EMBL" id="MBB6147180.1"/>
    </source>
</evidence>
<protein>
    <submittedName>
        <fullName evidence="1">Uncharacterized protein</fullName>
    </submittedName>
</protein>
<dbReference type="Proteomes" id="UP000538666">
    <property type="component" value="Unassembled WGS sequence"/>
</dbReference>
<keyword evidence="2" id="KW-1185">Reference proteome</keyword>
<gene>
    <name evidence="1" type="ORF">HNQ77_005174</name>
</gene>
<dbReference type="AlphaFoldDB" id="A0A841K1A3"/>
<organism evidence="1 2">
    <name type="scientific">Silvibacterium bohemicum</name>
    <dbReference type="NCBI Taxonomy" id="1577686"/>
    <lineage>
        <taxon>Bacteria</taxon>
        <taxon>Pseudomonadati</taxon>
        <taxon>Acidobacteriota</taxon>
        <taxon>Terriglobia</taxon>
        <taxon>Terriglobales</taxon>
        <taxon>Acidobacteriaceae</taxon>
        <taxon>Silvibacterium</taxon>
    </lineage>
</organism>
<evidence type="ECO:0000313" key="2">
    <source>
        <dbReference type="Proteomes" id="UP000538666"/>
    </source>
</evidence>
<reference evidence="1 2" key="1">
    <citation type="submission" date="2020-08" db="EMBL/GenBank/DDBJ databases">
        <title>Genomic Encyclopedia of Type Strains, Phase IV (KMG-IV): sequencing the most valuable type-strain genomes for metagenomic binning, comparative biology and taxonomic classification.</title>
        <authorList>
            <person name="Goeker M."/>
        </authorList>
    </citation>
    <scope>NUCLEOTIDE SEQUENCE [LARGE SCALE GENOMIC DNA]</scope>
    <source>
        <strain evidence="1 2">DSM 103733</strain>
    </source>
</reference>
<sequence length="79" mass="8839">MKSRRLFVDRSLLNEAVGVQLLPLIGLPVPAWTSVRVSDEYLYQNPKGYLGIFLPRIEGSNENVIHARNAGERGSRVCT</sequence>
<comment type="caution">
    <text evidence="1">The sequence shown here is derived from an EMBL/GenBank/DDBJ whole genome shotgun (WGS) entry which is preliminary data.</text>
</comment>
<dbReference type="EMBL" id="JACHEK010000013">
    <property type="protein sequence ID" value="MBB6147180.1"/>
    <property type="molecule type" value="Genomic_DNA"/>
</dbReference>
<accession>A0A841K1A3</accession>
<name>A0A841K1A3_9BACT</name>
<proteinExistence type="predicted"/>